<evidence type="ECO:0000256" key="5">
    <source>
        <dbReference type="ARBA" id="ARBA00023015"/>
    </source>
</evidence>
<feature type="domain" description="C2H2-type" evidence="9">
    <location>
        <begin position="346"/>
        <end position="373"/>
    </location>
</feature>
<dbReference type="FunFam" id="3.30.160.60:FF:000125">
    <property type="entry name" value="Putative zinc finger protein 143"/>
    <property type="match status" value="2"/>
</dbReference>
<evidence type="ECO:0000256" key="2">
    <source>
        <dbReference type="ARBA" id="ARBA00022737"/>
    </source>
</evidence>
<dbReference type="AlphaFoldDB" id="J5TPD2"/>
<dbReference type="PANTHER" id="PTHR23235">
    <property type="entry name" value="KRUEPPEL-LIKE TRANSCRIPTION FACTOR"/>
    <property type="match status" value="1"/>
</dbReference>
<feature type="domain" description="C2H2-type" evidence="9">
    <location>
        <begin position="316"/>
        <end position="345"/>
    </location>
</feature>
<keyword evidence="1" id="KW-0479">Metal-binding</keyword>
<feature type="domain" description="C2H2-type" evidence="9">
    <location>
        <begin position="269"/>
        <end position="296"/>
    </location>
</feature>
<dbReference type="Pfam" id="PF00096">
    <property type="entry name" value="zf-C2H2"/>
    <property type="match status" value="4"/>
</dbReference>
<dbReference type="SUPFAM" id="SSF57667">
    <property type="entry name" value="beta-beta-alpha zinc fingers"/>
    <property type="match status" value="3"/>
</dbReference>
<keyword evidence="3 7" id="KW-0863">Zinc-finger</keyword>
<dbReference type="Proteomes" id="UP000002748">
    <property type="component" value="Unassembled WGS sequence"/>
</dbReference>
<accession>J5TPD2</accession>
<dbReference type="OrthoDB" id="3437960at2759"/>
<protein>
    <submittedName>
        <fullName evidence="10">Specific RNA polymerase II transcription factor</fullName>
    </submittedName>
</protein>
<dbReference type="KEGG" id="tasa:A1Q1_06825"/>
<feature type="region of interest" description="Disordered" evidence="8">
    <location>
        <begin position="139"/>
        <end position="196"/>
    </location>
</feature>
<name>J5TPD2_TRIAS</name>
<proteinExistence type="predicted"/>
<dbReference type="VEuPathDB" id="FungiDB:A1Q1_06825"/>
<evidence type="ECO:0000256" key="1">
    <source>
        <dbReference type="ARBA" id="ARBA00022723"/>
    </source>
</evidence>
<dbReference type="RefSeq" id="XP_014182549.1">
    <property type="nucleotide sequence ID" value="XM_014327074.1"/>
</dbReference>
<comment type="caution">
    <text evidence="10">The sequence shown here is derived from an EMBL/GenBank/DDBJ whole genome shotgun (WGS) entry which is preliminary data.</text>
</comment>
<feature type="compositionally biased region" description="Pro residues" evidence="8">
    <location>
        <begin position="20"/>
        <end position="34"/>
    </location>
</feature>
<evidence type="ECO:0000256" key="4">
    <source>
        <dbReference type="ARBA" id="ARBA00022833"/>
    </source>
</evidence>
<dbReference type="EMBL" id="ALBS01000039">
    <property type="protein sequence ID" value="EJT51956.1"/>
    <property type="molecule type" value="Genomic_DNA"/>
</dbReference>
<feature type="domain" description="C2H2-type" evidence="9">
    <location>
        <begin position="374"/>
        <end position="403"/>
    </location>
</feature>
<evidence type="ECO:0000256" key="8">
    <source>
        <dbReference type="SAM" id="MobiDB-lite"/>
    </source>
</evidence>
<dbReference type="GO" id="GO:0000978">
    <property type="term" value="F:RNA polymerase II cis-regulatory region sequence-specific DNA binding"/>
    <property type="evidence" value="ECO:0007669"/>
    <property type="project" value="UniProtKB-ARBA"/>
</dbReference>
<dbReference type="Gene3D" id="3.30.160.60">
    <property type="entry name" value="Classic Zinc Finger"/>
    <property type="match status" value="6"/>
</dbReference>
<dbReference type="GO" id="GO:0008270">
    <property type="term" value="F:zinc ion binding"/>
    <property type="evidence" value="ECO:0007669"/>
    <property type="project" value="UniProtKB-KW"/>
</dbReference>
<dbReference type="SMART" id="SM00355">
    <property type="entry name" value="ZnF_C2H2"/>
    <property type="match status" value="7"/>
</dbReference>
<reference evidence="10 11" key="1">
    <citation type="journal article" date="2012" name="Eukaryot. Cell">
        <title>Draft genome sequence of CBS 2479, the standard type strain of Trichosporon asahii.</title>
        <authorList>
            <person name="Yang R.Y."/>
            <person name="Li H.T."/>
            <person name="Zhu H."/>
            <person name="Zhou G.P."/>
            <person name="Wang M."/>
            <person name="Wang L."/>
        </authorList>
    </citation>
    <scope>NUCLEOTIDE SEQUENCE [LARGE SCALE GENOMIC DNA]</scope>
    <source>
        <strain evidence="11">ATCC 90039 / CBS 2479 / JCM 2466 / KCTC 7840 / NCYC 2677 / UAMH 7654</strain>
    </source>
</reference>
<dbReference type="FunFam" id="3.30.160.60:FF:000032">
    <property type="entry name" value="Krueppel-like factor 4"/>
    <property type="match status" value="1"/>
</dbReference>
<dbReference type="FunFam" id="3.30.160.60:FF:000110">
    <property type="entry name" value="Zinc finger protein-like"/>
    <property type="match status" value="1"/>
</dbReference>
<gene>
    <name evidence="10" type="ORF">A1Q1_06825</name>
</gene>
<dbReference type="PROSITE" id="PS50157">
    <property type="entry name" value="ZINC_FINGER_C2H2_2"/>
    <property type="match status" value="5"/>
</dbReference>
<dbReference type="GO" id="GO:0000981">
    <property type="term" value="F:DNA-binding transcription factor activity, RNA polymerase II-specific"/>
    <property type="evidence" value="ECO:0007669"/>
    <property type="project" value="TreeGrafter"/>
</dbReference>
<keyword evidence="5" id="KW-0805">Transcription regulation</keyword>
<evidence type="ECO:0000256" key="3">
    <source>
        <dbReference type="ARBA" id="ARBA00022771"/>
    </source>
</evidence>
<organism evidence="10 11">
    <name type="scientific">Trichosporon asahii var. asahii (strain ATCC 90039 / CBS 2479 / JCM 2466 / KCTC 7840 / NBRC 103889/ NCYC 2677 / UAMH 7654)</name>
    <name type="common">Yeast</name>
    <dbReference type="NCBI Taxonomy" id="1186058"/>
    <lineage>
        <taxon>Eukaryota</taxon>
        <taxon>Fungi</taxon>
        <taxon>Dikarya</taxon>
        <taxon>Basidiomycota</taxon>
        <taxon>Agaricomycotina</taxon>
        <taxon>Tremellomycetes</taxon>
        <taxon>Trichosporonales</taxon>
        <taxon>Trichosporonaceae</taxon>
        <taxon>Trichosporon</taxon>
    </lineage>
</organism>
<dbReference type="HOGENOM" id="CLU_029481_1_0_1"/>
<feature type="compositionally biased region" description="Basic and acidic residues" evidence="8">
    <location>
        <begin position="158"/>
        <end position="170"/>
    </location>
</feature>
<dbReference type="PANTHER" id="PTHR23235:SF151">
    <property type="entry name" value="OOCYTE ZINC FINGER PROTEIN XLCOF7.1"/>
    <property type="match status" value="1"/>
</dbReference>
<dbReference type="GeneID" id="25990337"/>
<dbReference type="PROSITE" id="PS00028">
    <property type="entry name" value="ZINC_FINGER_C2H2_1"/>
    <property type="match status" value="5"/>
</dbReference>
<keyword evidence="6" id="KW-0804">Transcription</keyword>
<evidence type="ECO:0000313" key="10">
    <source>
        <dbReference type="EMBL" id="EJT51956.1"/>
    </source>
</evidence>
<evidence type="ECO:0000313" key="11">
    <source>
        <dbReference type="Proteomes" id="UP000002748"/>
    </source>
</evidence>
<evidence type="ECO:0000256" key="6">
    <source>
        <dbReference type="ARBA" id="ARBA00023163"/>
    </source>
</evidence>
<keyword evidence="2" id="KW-0677">Repeat</keyword>
<evidence type="ECO:0000259" key="9">
    <source>
        <dbReference type="PROSITE" id="PS50157"/>
    </source>
</evidence>
<sequence length="417" mass="45805">MTTLLAHIASDHLGALPEPSSAPQPPPAPAPTPQALPQQQPQVMGNALDTLSMNMNMAQMVSQQPAQQQFRQPEMPSGDLFSCLWDDCFPTLSDPAAAQGHNHAHAHPHPHPHVKSDAPLTPETMLRHLLQEHLGVPLSNGEVKPHDAHHAHPHPHTHNCDHAAKAESHPAPHSHHHEHAHPHRDHHHHVGPRHKRQYPMACQWPGCTVQEPFTSSAELMEHLSEVHVGRGQDKYACHWGQCGSGQGRMFSSRQKVLRHLQSHIGHRPFVCSVCGQGFSEAAPLAAHMRRHTDDSEYGPRLASLGPVAASLTSEPFVCDHPGCGKAFAIASSLTIHKRTHNGDKPFVCSYCGKGFAEASNLTKHIRTHTGERPFKCSHPGCNKRFARPDQLKRHQGVHLAKEMRVASTVSGEVKSRA</sequence>
<evidence type="ECO:0000256" key="7">
    <source>
        <dbReference type="PROSITE-ProRule" id="PRU00042"/>
    </source>
</evidence>
<feature type="compositionally biased region" description="Basic residues" evidence="8">
    <location>
        <begin position="172"/>
        <end position="196"/>
    </location>
</feature>
<keyword evidence="4" id="KW-0862">Zinc</keyword>
<dbReference type="SMR" id="J5TPD2"/>
<feature type="region of interest" description="Disordered" evidence="8">
    <location>
        <begin position="14"/>
        <end position="39"/>
    </location>
</feature>
<dbReference type="InterPro" id="IPR013087">
    <property type="entry name" value="Znf_C2H2_type"/>
</dbReference>
<feature type="domain" description="C2H2-type" evidence="9">
    <location>
        <begin position="235"/>
        <end position="268"/>
    </location>
</feature>
<dbReference type="InterPro" id="IPR036236">
    <property type="entry name" value="Znf_C2H2_sf"/>
</dbReference>